<dbReference type="OrthoDB" id="8445243at2"/>
<dbReference type="Pfam" id="PF12893">
    <property type="entry name" value="Lumazine_bd_2"/>
    <property type="match status" value="1"/>
</dbReference>
<sequence>MKNTNENRKRITSVLEDYFNGIFVGDVDLLKSVFHPQAFLSGDIKGEPYFKTLDQYLEGVKNRTSPSELGAAFGMETLSIEIINTIAIAKTRVPIFEYNYYDLLSLSLIDGQWVITNKLLTHVNE</sequence>
<dbReference type="AlphaFoldDB" id="A0A495MHN2"/>
<dbReference type="InterPro" id="IPR039437">
    <property type="entry name" value="FrzH/put_lumazine-bd"/>
</dbReference>
<gene>
    <name evidence="1" type="ORF">CLV94_0510</name>
</gene>
<reference evidence="1 2" key="1">
    <citation type="submission" date="2018-10" db="EMBL/GenBank/DDBJ databases">
        <title>Genomic Encyclopedia of Archaeal and Bacterial Type Strains, Phase II (KMG-II): from individual species to whole genera.</title>
        <authorList>
            <person name="Goeker M."/>
        </authorList>
    </citation>
    <scope>NUCLEOTIDE SEQUENCE [LARGE SCALE GENOMIC DNA]</scope>
    <source>
        <strain evidence="1 2">DSM 29537</strain>
    </source>
</reference>
<name>A0A495MHN2_9FLAO</name>
<comment type="caution">
    <text evidence="1">The sequence shown here is derived from an EMBL/GenBank/DDBJ whole genome shotgun (WGS) entry which is preliminary data.</text>
</comment>
<evidence type="ECO:0000313" key="2">
    <source>
        <dbReference type="Proteomes" id="UP000277579"/>
    </source>
</evidence>
<keyword evidence="2" id="KW-1185">Reference proteome</keyword>
<evidence type="ECO:0000313" key="1">
    <source>
        <dbReference type="EMBL" id="RKS25476.1"/>
    </source>
</evidence>
<dbReference type="Proteomes" id="UP000277579">
    <property type="component" value="Unassembled WGS sequence"/>
</dbReference>
<dbReference type="EMBL" id="RBLC01000001">
    <property type="protein sequence ID" value="RKS25476.1"/>
    <property type="molecule type" value="Genomic_DNA"/>
</dbReference>
<dbReference type="Gene3D" id="3.10.450.50">
    <property type="match status" value="1"/>
</dbReference>
<organism evidence="1 2">
    <name type="scientific">Flavobacterium endophyticum</name>
    <dbReference type="NCBI Taxonomy" id="1540163"/>
    <lineage>
        <taxon>Bacteria</taxon>
        <taxon>Pseudomonadati</taxon>
        <taxon>Bacteroidota</taxon>
        <taxon>Flavobacteriia</taxon>
        <taxon>Flavobacteriales</taxon>
        <taxon>Flavobacteriaceae</taxon>
        <taxon>Flavobacterium</taxon>
    </lineage>
</organism>
<protein>
    <submittedName>
        <fullName evidence="1">Putative lumazine-binding protein</fullName>
    </submittedName>
</protein>
<dbReference type="RefSeq" id="WP_121374872.1">
    <property type="nucleotide sequence ID" value="NZ_RBLC01000001.1"/>
</dbReference>
<dbReference type="InterPro" id="IPR032710">
    <property type="entry name" value="NTF2-like_dom_sf"/>
</dbReference>
<dbReference type="SUPFAM" id="SSF54427">
    <property type="entry name" value="NTF2-like"/>
    <property type="match status" value="1"/>
</dbReference>
<accession>A0A495MHN2</accession>
<proteinExistence type="predicted"/>